<proteinExistence type="predicted"/>
<dbReference type="InterPro" id="IPR008969">
    <property type="entry name" value="CarboxyPept-like_regulatory"/>
</dbReference>
<keyword evidence="1" id="KW-0378">Hydrolase</keyword>
<dbReference type="RefSeq" id="WP_150900531.1">
    <property type="nucleotide sequence ID" value="NZ_WAAU01000024.1"/>
</dbReference>
<comment type="caution">
    <text evidence="1">The sequence shown here is derived from an EMBL/GenBank/DDBJ whole genome shotgun (WGS) entry which is preliminary data.</text>
</comment>
<dbReference type="AlphaFoldDB" id="A0A7J5ACY0"/>
<dbReference type="Proteomes" id="UP000467305">
    <property type="component" value="Unassembled WGS sequence"/>
</dbReference>
<dbReference type="Pfam" id="PF13715">
    <property type="entry name" value="CarbopepD_reg_2"/>
    <property type="match status" value="1"/>
</dbReference>
<dbReference type="OrthoDB" id="1223654at2"/>
<sequence length="406" mass="47419">MKKGFILYCLFTFISIYSFSQTKISGKIISKDNENIEGASVYLNNTTIGSITNNNGEFQLKAPKGNYTLIISFLGYKIEQIPITTSNNPISLNITLKEEDTLLDEVVVHKTKYDDEWKYNLARFKETFLGRTSLAEKCIIQNPKSLHFEFDRKTNSLTAFAKEPLKIKHKGLGYLITYDLIHFEIKGKQLFFSGYSRYENLKKSIKKKWKQNRLETYNGSRMHFLRSLLAKNLKKEGFIINQFKRVLNPERPSEEKIQMARELIRLHNKNINLSKKVTTPKTPLDSALVTLRKSRLTKYRDYLYKRNIPYKDMIEHIENKPFLSFENYLSITYTKEPEEDKYLIGMFGRRKKASGVQTSNIVLLEKKSQIENSGILLNPHAIFNEGYWAFESFANMLPLDYQPLKN</sequence>
<protein>
    <submittedName>
        <fullName evidence="1">Carboxypeptidase-like regulatory domain-containing protein</fullName>
    </submittedName>
</protein>
<dbReference type="SUPFAM" id="SSF49464">
    <property type="entry name" value="Carboxypeptidase regulatory domain-like"/>
    <property type="match status" value="1"/>
</dbReference>
<dbReference type="EMBL" id="WAAU01000024">
    <property type="protein sequence ID" value="KAB1155422.1"/>
    <property type="molecule type" value="Genomic_DNA"/>
</dbReference>
<keyword evidence="2" id="KW-1185">Reference proteome</keyword>
<keyword evidence="1" id="KW-0121">Carboxypeptidase</keyword>
<gene>
    <name evidence="1" type="ORF">F7018_13190</name>
</gene>
<evidence type="ECO:0000313" key="1">
    <source>
        <dbReference type="EMBL" id="KAB1155422.1"/>
    </source>
</evidence>
<keyword evidence="1" id="KW-0645">Protease</keyword>
<name>A0A7J5ACY0_9FLAO</name>
<organism evidence="1 2">
    <name type="scientific">Tenacibaculum aiptasiae</name>
    <dbReference type="NCBI Taxonomy" id="426481"/>
    <lineage>
        <taxon>Bacteria</taxon>
        <taxon>Pseudomonadati</taxon>
        <taxon>Bacteroidota</taxon>
        <taxon>Flavobacteriia</taxon>
        <taxon>Flavobacteriales</taxon>
        <taxon>Flavobacteriaceae</taxon>
        <taxon>Tenacibaculum</taxon>
    </lineage>
</organism>
<reference evidence="1 2" key="1">
    <citation type="submission" date="2019-09" db="EMBL/GenBank/DDBJ databases">
        <authorList>
            <person name="Cao W.R."/>
        </authorList>
    </citation>
    <scope>NUCLEOTIDE SEQUENCE [LARGE SCALE GENOMIC DNA]</scope>
    <source>
        <strain evidence="2">a4</strain>
    </source>
</reference>
<dbReference type="Gene3D" id="2.60.40.1120">
    <property type="entry name" value="Carboxypeptidase-like, regulatory domain"/>
    <property type="match status" value="1"/>
</dbReference>
<evidence type="ECO:0000313" key="2">
    <source>
        <dbReference type="Proteomes" id="UP000467305"/>
    </source>
</evidence>
<dbReference type="GO" id="GO:0004180">
    <property type="term" value="F:carboxypeptidase activity"/>
    <property type="evidence" value="ECO:0007669"/>
    <property type="project" value="UniProtKB-KW"/>
</dbReference>
<accession>A0A7J5ACY0</accession>